<dbReference type="InterPro" id="IPR033138">
    <property type="entry name" value="Cu_oxidase_CS"/>
</dbReference>
<dbReference type="CDD" id="cd04206">
    <property type="entry name" value="CuRO_1_LCC_like"/>
    <property type="match status" value="1"/>
</dbReference>
<dbReference type="Pfam" id="PF07731">
    <property type="entry name" value="Cu-oxidase_2"/>
    <property type="match status" value="1"/>
</dbReference>
<organism evidence="9 10">
    <name type="scientific">Talaromyces rugulosus</name>
    <name type="common">Penicillium rugulosum</name>
    <dbReference type="NCBI Taxonomy" id="121627"/>
    <lineage>
        <taxon>Eukaryota</taxon>
        <taxon>Fungi</taxon>
        <taxon>Dikarya</taxon>
        <taxon>Ascomycota</taxon>
        <taxon>Pezizomycotina</taxon>
        <taxon>Eurotiomycetes</taxon>
        <taxon>Eurotiomycetidae</taxon>
        <taxon>Eurotiales</taxon>
        <taxon>Trichocomaceae</taxon>
        <taxon>Talaromyces</taxon>
        <taxon>Talaromyces sect. Islandici</taxon>
    </lineage>
</organism>
<keyword evidence="3" id="KW-0560">Oxidoreductase</keyword>
<dbReference type="Pfam" id="PF00394">
    <property type="entry name" value="Cu-oxidase"/>
    <property type="match status" value="1"/>
</dbReference>
<dbReference type="PANTHER" id="PTHR11709:SF414">
    <property type="entry name" value="ADR239WP"/>
    <property type="match status" value="1"/>
</dbReference>
<dbReference type="Gene3D" id="2.60.40.420">
    <property type="entry name" value="Cupredoxins - blue copper proteins"/>
    <property type="match status" value="3"/>
</dbReference>
<dbReference type="EMBL" id="CP055903">
    <property type="protein sequence ID" value="QKX63685.1"/>
    <property type="molecule type" value="Genomic_DNA"/>
</dbReference>
<evidence type="ECO:0000259" key="8">
    <source>
        <dbReference type="Pfam" id="PF07732"/>
    </source>
</evidence>
<comment type="similarity">
    <text evidence="1">Belongs to the multicopper oxidase family.</text>
</comment>
<reference evidence="10" key="1">
    <citation type="submission" date="2020-06" db="EMBL/GenBank/DDBJ databases">
        <title>A chromosome-scale genome assembly of Talaromyces rugulosus W13939.</title>
        <authorList>
            <person name="Wang B."/>
            <person name="Guo L."/>
            <person name="Ye K."/>
            <person name="Wang L."/>
        </authorList>
    </citation>
    <scope>NUCLEOTIDE SEQUENCE [LARGE SCALE GENOMIC DNA]</scope>
    <source>
        <strain evidence="10">W13939</strain>
    </source>
</reference>
<accession>A0A7H8RDT8</accession>
<evidence type="ECO:0008006" key="11">
    <source>
        <dbReference type="Google" id="ProtNLM"/>
    </source>
</evidence>
<dbReference type="InterPro" id="IPR001117">
    <property type="entry name" value="Cu-oxidase_2nd"/>
</dbReference>
<feature type="domain" description="Plastocyanin-like" evidence="6">
    <location>
        <begin position="220"/>
        <end position="346"/>
    </location>
</feature>
<dbReference type="InterPro" id="IPR008972">
    <property type="entry name" value="Cupredoxin"/>
</dbReference>
<evidence type="ECO:0000256" key="3">
    <source>
        <dbReference type="ARBA" id="ARBA00023002"/>
    </source>
</evidence>
<dbReference type="CDD" id="cd04205">
    <property type="entry name" value="CuRO_2_LCC_like"/>
    <property type="match status" value="1"/>
</dbReference>
<evidence type="ECO:0000256" key="4">
    <source>
        <dbReference type="ARBA" id="ARBA00023008"/>
    </source>
</evidence>
<dbReference type="InterPro" id="IPR045087">
    <property type="entry name" value="Cu-oxidase_fam"/>
</dbReference>
<sequence length="625" mass="69016">MLVVAGLAILLVIAPTIFVASTFFPYGGNVPNIVVSGSDTGSDDSQPNPGTVEESWRDAFTLQPNDHIFRKSQTIRATWNVTMEERAPDGVKKMVYLINGQFPGPTIEARSGDELVIDVQNSIQDSDNDGIAIHWHGLSMKGANHMDGVVGLTQCAIGASESFTYRFRIDESQSGTFWYHAHAGLQRADGLFGAIVVHKPADPSGSGSDMSTYEYDAEKLLLVGDWYHRQADTVFDWYQDPGHYANEPAPDSMLMNGEGSFNCSMAVKSQPVVCETVTTPSFRLPDRDRVRLRVINTGVSSGITLSISQGAMQLITVDGGSPVGNAPLATAMGVLYPGERMDLVLDRSLQDTASDQTHSNSDKETKLTVALDREHMKIENLALTRIQSFPLVWKERVTDKSLPERRESSNATSNFLLSEASGLPQWPGSDLTERSIEKAVLYTAMQIRSSFNNRPVGIVNHSSWMIADSRAKPLLALDPKEWSKATKQPSSIQTLQVPWYEKTGEDRWIELVLNNMDDTGHPFHLHGNEFYILSVETTTQLGGYNPFDPDAADLAKTMNMRNPLRKDTVYVPPRGFVILQFPLNNDGLWLFHCHVLLHQAAGMGMVFHIGDIDPEARNSSSNLCI</sequence>
<dbReference type="AlphaFoldDB" id="A0A7H8RDT8"/>
<feature type="chain" id="PRO_5028902367" description="Laccase" evidence="5">
    <location>
        <begin position="22"/>
        <end position="625"/>
    </location>
</feature>
<keyword evidence="4" id="KW-0186">Copper</keyword>
<keyword evidence="10" id="KW-1185">Reference proteome</keyword>
<feature type="signal peptide" evidence="5">
    <location>
        <begin position="1"/>
        <end position="21"/>
    </location>
</feature>
<dbReference type="PANTHER" id="PTHR11709">
    <property type="entry name" value="MULTI-COPPER OXIDASE"/>
    <property type="match status" value="1"/>
</dbReference>
<keyword evidence="5" id="KW-0732">Signal</keyword>
<evidence type="ECO:0000313" key="10">
    <source>
        <dbReference type="Proteomes" id="UP000509510"/>
    </source>
</evidence>
<dbReference type="PROSITE" id="PS00080">
    <property type="entry name" value="MULTICOPPER_OXIDASE2"/>
    <property type="match status" value="1"/>
</dbReference>
<dbReference type="GO" id="GO:0016491">
    <property type="term" value="F:oxidoreductase activity"/>
    <property type="evidence" value="ECO:0007669"/>
    <property type="project" value="UniProtKB-KW"/>
</dbReference>
<feature type="domain" description="Plastocyanin-like" evidence="8">
    <location>
        <begin position="81"/>
        <end position="201"/>
    </location>
</feature>
<name>A0A7H8RDT8_TALRU</name>
<dbReference type="GO" id="GO:0005507">
    <property type="term" value="F:copper ion binding"/>
    <property type="evidence" value="ECO:0007669"/>
    <property type="project" value="InterPro"/>
</dbReference>
<dbReference type="OrthoDB" id="4223776at2759"/>
<dbReference type="RefSeq" id="XP_035349859.1">
    <property type="nucleotide sequence ID" value="XM_035493966.1"/>
</dbReference>
<evidence type="ECO:0000259" key="6">
    <source>
        <dbReference type="Pfam" id="PF00394"/>
    </source>
</evidence>
<feature type="non-terminal residue" evidence="9">
    <location>
        <position position="1"/>
    </location>
</feature>
<keyword evidence="2" id="KW-0479">Metal-binding</keyword>
<dbReference type="SUPFAM" id="SSF49503">
    <property type="entry name" value="Cupredoxins"/>
    <property type="match status" value="2"/>
</dbReference>
<gene>
    <name evidence="9" type="ORF">TRUGW13939_10856</name>
</gene>
<dbReference type="InterPro" id="IPR011706">
    <property type="entry name" value="Cu-oxidase_C"/>
</dbReference>
<evidence type="ECO:0000256" key="5">
    <source>
        <dbReference type="SAM" id="SignalP"/>
    </source>
</evidence>
<evidence type="ECO:0000256" key="2">
    <source>
        <dbReference type="ARBA" id="ARBA00022723"/>
    </source>
</evidence>
<dbReference type="Pfam" id="PF07732">
    <property type="entry name" value="Cu-oxidase_3"/>
    <property type="match status" value="1"/>
</dbReference>
<evidence type="ECO:0000313" key="9">
    <source>
        <dbReference type="EMBL" id="QKX63685.1"/>
    </source>
</evidence>
<dbReference type="GeneID" id="55998335"/>
<feature type="domain" description="Plastocyanin-like" evidence="7">
    <location>
        <begin position="505"/>
        <end position="609"/>
    </location>
</feature>
<proteinExistence type="inferred from homology"/>
<dbReference type="InterPro" id="IPR002355">
    <property type="entry name" value="Cu_oxidase_Cu_BS"/>
</dbReference>
<dbReference type="Proteomes" id="UP000509510">
    <property type="component" value="Chromosome VI"/>
</dbReference>
<protein>
    <recommendedName>
        <fullName evidence="11">Laccase</fullName>
    </recommendedName>
</protein>
<evidence type="ECO:0000259" key="7">
    <source>
        <dbReference type="Pfam" id="PF07731"/>
    </source>
</evidence>
<dbReference type="InterPro" id="IPR011707">
    <property type="entry name" value="Cu-oxidase-like_N"/>
</dbReference>
<dbReference type="PROSITE" id="PS00079">
    <property type="entry name" value="MULTICOPPER_OXIDASE1"/>
    <property type="match status" value="1"/>
</dbReference>
<dbReference type="KEGG" id="trg:TRUGW13939_10856"/>
<evidence type="ECO:0000256" key="1">
    <source>
        <dbReference type="ARBA" id="ARBA00010609"/>
    </source>
</evidence>